<gene>
    <name evidence="2" type="ORF">CRP361_gp11</name>
</gene>
<keyword evidence="3" id="KW-1185">Reference proteome</keyword>
<dbReference type="SUPFAM" id="SSF50249">
    <property type="entry name" value="Nucleic acid-binding proteins"/>
    <property type="match status" value="1"/>
</dbReference>
<proteinExistence type="predicted"/>
<accession>A0AAX3ZWL0</accession>
<dbReference type="EMBL" id="OR420750">
    <property type="protein sequence ID" value="WMM95629.1"/>
    <property type="molecule type" value="Genomic_DNA"/>
</dbReference>
<sequence>MTDYVTPKGIAVWPKLNTPDTKFNVDGEYTVKLRLGVEESQDLIAKLEGIRDKYKAEQAKADPKVARYNSADVYEEEVDDQGNLTGFNIFKFKQKARITTKRGDTMEMKVALYDSNKQPTNANVTGGSTIRVAGTVFPYAMPSSKTVGVSLRPSAVQVIQLAAMGGGADAVSMFDKEDGFVSDTFDSAAGAVADEADF</sequence>
<dbReference type="InterPro" id="IPR012340">
    <property type="entry name" value="NA-bd_OB-fold"/>
</dbReference>
<dbReference type="GO" id="GO:0003677">
    <property type="term" value="F:DNA binding"/>
    <property type="evidence" value="ECO:0007669"/>
    <property type="project" value="UniProtKB-KW"/>
</dbReference>
<feature type="domain" description="Single-stranded DNA-binding protein BPT7" evidence="1">
    <location>
        <begin position="17"/>
        <end position="161"/>
    </location>
</feature>
<dbReference type="Proteomes" id="UP001304635">
    <property type="component" value="Segment"/>
</dbReference>
<keyword evidence="2" id="KW-0238">DNA-binding</keyword>
<evidence type="ECO:0000259" key="1">
    <source>
        <dbReference type="Pfam" id="PF21265"/>
    </source>
</evidence>
<protein>
    <submittedName>
        <fullName evidence="2">Single-stranded DNA-binding protein</fullName>
    </submittedName>
</protein>
<evidence type="ECO:0000313" key="2">
    <source>
        <dbReference type="EMBL" id="WMM95629.1"/>
    </source>
</evidence>
<dbReference type="InterPro" id="IPR049476">
    <property type="entry name" value="SBB_BPT7"/>
</dbReference>
<dbReference type="Pfam" id="PF21265">
    <property type="entry name" value="SBB_T7"/>
    <property type="match status" value="1"/>
</dbReference>
<organism evidence="2 3">
    <name type="scientific">Roseobacter phage CRP-361</name>
    <dbReference type="NCBI Taxonomy" id="3072848"/>
    <lineage>
        <taxon>Viruses</taxon>
        <taxon>Duplodnaviria</taxon>
        <taxon>Heunggongvirae</taxon>
        <taxon>Uroviricota</taxon>
        <taxon>Caudoviricetes</taxon>
        <taxon>Autographivirales</taxon>
        <taxon>Autographivirales incertae sedis</taxon>
        <taxon>Dynamenevirus</taxon>
        <taxon>Dynamenevirus CRP361</taxon>
    </lineage>
</organism>
<dbReference type="Gene3D" id="2.40.50.140">
    <property type="entry name" value="Nucleic acid-binding proteins"/>
    <property type="match status" value="1"/>
</dbReference>
<reference evidence="2 3" key="1">
    <citation type="submission" date="2023-08" db="EMBL/GenBank/DDBJ databases">
        <authorList>
            <person name="Du S."/>
            <person name="Wu Z."/>
            <person name="Wu Y."/>
            <person name="Yang M."/>
            <person name="Shao J."/>
            <person name="Liu H."/>
            <person name="Zhao Y."/>
            <person name="Zhang Z."/>
        </authorList>
    </citation>
    <scope>NUCLEOTIDE SEQUENCE [LARGE SCALE GENOMIC DNA]</scope>
</reference>
<name>A0AAX3ZWL0_9CAUD</name>
<evidence type="ECO:0000313" key="3">
    <source>
        <dbReference type="Proteomes" id="UP001304635"/>
    </source>
</evidence>